<dbReference type="Proteomes" id="UP000076038">
    <property type="component" value="Chromosome"/>
</dbReference>
<dbReference type="Pfam" id="PF02626">
    <property type="entry name" value="CT_A_B"/>
    <property type="match status" value="1"/>
</dbReference>
<evidence type="ECO:0000256" key="1">
    <source>
        <dbReference type="ARBA" id="ARBA00022741"/>
    </source>
</evidence>
<dbReference type="NCBIfam" id="TIGR00724">
    <property type="entry name" value="urea_amlyse_rel"/>
    <property type="match status" value="1"/>
</dbReference>
<dbReference type="PANTHER" id="PTHR43309">
    <property type="entry name" value="5-OXOPROLINASE SUBUNIT C"/>
    <property type="match status" value="1"/>
</dbReference>
<dbReference type="PATRIC" id="fig|1653479.3.peg.845"/>
<keyword evidence="2" id="KW-0378">Hydrolase</keyword>
<dbReference type="EMBL" id="CP015220">
    <property type="protein sequence ID" value="AMY22144.1"/>
    <property type="molecule type" value="Genomic_DNA"/>
</dbReference>
<dbReference type="InterPro" id="IPR029000">
    <property type="entry name" value="Cyclophilin-like_dom_sf"/>
</dbReference>
<keyword evidence="3" id="KW-0067">ATP-binding</keyword>
<reference evidence="6" key="2">
    <citation type="submission" date="2016-04" db="EMBL/GenBank/DDBJ databases">
        <title>Complete Genome and Plasmid Sequences for Rhodococcus fascians D188 and Draft Sequences for Rhodococcus spp. Isolates PBTS 1 and PBTS 2.</title>
        <authorList>
            <person name="Stamer R."/>
            <person name="Vereecke D."/>
            <person name="Zhang Y."/>
            <person name="Schilkey F."/>
            <person name="Devitt N."/>
            <person name="Randall J."/>
        </authorList>
    </citation>
    <scope>NUCLEOTIDE SEQUENCE [LARGE SCALE GENOMIC DNA]</scope>
    <source>
        <strain evidence="6">PBTS2</strain>
    </source>
</reference>
<dbReference type="Gene3D" id="2.40.100.10">
    <property type="entry name" value="Cyclophilin-like"/>
    <property type="match status" value="1"/>
</dbReference>
<keyword evidence="6" id="KW-1185">Reference proteome</keyword>
<dbReference type="InterPro" id="IPR003778">
    <property type="entry name" value="CT_A_B"/>
</dbReference>
<keyword evidence="1" id="KW-0547">Nucleotide-binding</keyword>
<evidence type="ECO:0000259" key="4">
    <source>
        <dbReference type="SMART" id="SM00797"/>
    </source>
</evidence>
<dbReference type="GO" id="GO:0005524">
    <property type="term" value="F:ATP binding"/>
    <property type="evidence" value="ECO:0007669"/>
    <property type="project" value="UniProtKB-KW"/>
</dbReference>
<dbReference type="PANTHER" id="PTHR43309:SF3">
    <property type="entry name" value="5-OXOPROLINASE SUBUNIT C"/>
    <property type="match status" value="1"/>
</dbReference>
<proteinExistence type="predicted"/>
<protein>
    <submittedName>
        <fullName evidence="5">KipI antagonist</fullName>
    </submittedName>
</protein>
<reference evidence="5 6" key="1">
    <citation type="journal article" date="2016" name="Genome Announc.">
        <title>Complete Genome and Plasmid Sequences for Rhodococcus fascians D188 and Draft Sequences for Rhodococcus Isolates PBTS 1 and PBTS 2.</title>
        <authorList>
            <person name="Stamler R.A."/>
            <person name="Vereecke D."/>
            <person name="Zhang Y."/>
            <person name="Schilkey F."/>
            <person name="Devitt N."/>
            <person name="Randall J.J."/>
        </authorList>
    </citation>
    <scope>NUCLEOTIDE SEQUENCE [LARGE SCALE GENOMIC DNA]</scope>
    <source>
        <strain evidence="5 6">PBTS2</strain>
    </source>
</reference>
<dbReference type="AlphaFoldDB" id="A0A143QGU4"/>
<dbReference type="InterPro" id="IPR052708">
    <property type="entry name" value="PxpC"/>
</dbReference>
<gene>
    <name evidence="5" type="primary">kipA_1</name>
    <name evidence="5" type="ORF">A3Q41_00826</name>
</gene>
<sequence length="284" mass="29601">MKTLTVLQTGPLCTVQDRGRRGHAAVGVGRSGAADLRSHDAANRLVGNDSGAATLEVTFGGLQVRAEFDAVMAVTGAHVICRVDGTVQGLHSTLVVRAGQTLELSTPTSGLRSYVAVRGGIDVPAVLGSRATDTMSGFGPAVVSPGTVLPVGDEKAKWPAAELIPPPVFPQTLHITFGPREDWFTEHARSVLVQQPWTVTQDSDRVGIRLDGAEPLTRAVDDELPSEGMVLGALQVPPSGQPVLFLADHPVTGGYPVIAVVTTNDVSAAAQLTPGTRIQFRAVG</sequence>
<dbReference type="RefSeq" id="WP_063216162.1">
    <property type="nucleotide sequence ID" value="NZ_CP015220.1"/>
</dbReference>
<dbReference type="SUPFAM" id="SSF50891">
    <property type="entry name" value="Cyclophilin-like"/>
    <property type="match status" value="1"/>
</dbReference>
<name>A0A143QGU4_RHOFA</name>
<dbReference type="GO" id="GO:0016787">
    <property type="term" value="F:hydrolase activity"/>
    <property type="evidence" value="ECO:0007669"/>
    <property type="project" value="UniProtKB-KW"/>
</dbReference>
<feature type="domain" description="Carboxyltransferase" evidence="4">
    <location>
        <begin position="25"/>
        <end position="284"/>
    </location>
</feature>
<dbReference type="SMART" id="SM00797">
    <property type="entry name" value="AHS2"/>
    <property type="match status" value="1"/>
</dbReference>
<organism evidence="5 6">
    <name type="scientific">Rhodococcoides fascians</name>
    <name type="common">Rhodococcus fascians</name>
    <dbReference type="NCBI Taxonomy" id="1828"/>
    <lineage>
        <taxon>Bacteria</taxon>
        <taxon>Bacillati</taxon>
        <taxon>Actinomycetota</taxon>
        <taxon>Actinomycetes</taxon>
        <taxon>Mycobacteriales</taxon>
        <taxon>Nocardiaceae</taxon>
        <taxon>Rhodococcoides</taxon>
    </lineage>
</organism>
<accession>A0A143QGU4</accession>
<dbReference type="KEGG" id="rhs:A3Q41_00826"/>
<evidence type="ECO:0000313" key="6">
    <source>
        <dbReference type="Proteomes" id="UP000076038"/>
    </source>
</evidence>
<evidence type="ECO:0000256" key="2">
    <source>
        <dbReference type="ARBA" id="ARBA00022801"/>
    </source>
</evidence>
<dbReference type="OrthoDB" id="9768696at2"/>
<evidence type="ECO:0000313" key="5">
    <source>
        <dbReference type="EMBL" id="AMY22144.1"/>
    </source>
</evidence>
<evidence type="ECO:0000256" key="3">
    <source>
        <dbReference type="ARBA" id="ARBA00022840"/>
    </source>
</evidence>